<feature type="region of interest" description="Disordered" evidence="10">
    <location>
        <begin position="33"/>
        <end position="70"/>
    </location>
</feature>
<dbReference type="Pfam" id="PF21365">
    <property type="entry name" value="Glyco_hydro_31_3rd"/>
    <property type="match status" value="1"/>
</dbReference>
<feature type="chain" id="PRO_5033041838" description="Maltase" evidence="11">
    <location>
        <begin position="22"/>
        <end position="1170"/>
    </location>
</feature>
<dbReference type="CDD" id="cd06602">
    <property type="entry name" value="GH31_MGAM_SI_GAA"/>
    <property type="match status" value="1"/>
</dbReference>
<evidence type="ECO:0000256" key="6">
    <source>
        <dbReference type="ARBA" id="ARBA00023180"/>
    </source>
</evidence>
<dbReference type="Pfam" id="PF00088">
    <property type="entry name" value="Trefoil"/>
    <property type="match status" value="1"/>
</dbReference>
<dbReference type="EMBL" id="JAEHOE010000011">
    <property type="protein sequence ID" value="KAG2498166.1"/>
    <property type="molecule type" value="Genomic_DNA"/>
</dbReference>
<sequence length="1170" mass="121949">MLSPAGLLVLLLGLLASEAGAISSGGRAQGITAGGAPGGAGADVLEGSRRDDPGASSGANTDDLHDGPSCAPQRPRTDCGYFGIQQAECESRGCCWAPTATAAANKAEAGPSAPAAGPSAGGGGGGAAAGDPSARPGDPRASPNDLPWCFHPNGPLQQPLYEVAAVEQDDGNATTRLLLRLRPGSASQPELGPDAPRLRLSLQRQSEARLYLRVEPTDERGVPEPRWAVPRELLTRPPAPTAPPASPRYALALPGVGEEFSLRVTRAGGGGAQCSKAGGHGPGSRSRSRSGSASGVTGSGEGEGEPLLHLGGGGGGCLVFKPQYLALRAQVPRETNLYGMGETTQSEGLMLRRDGSARALWNSDTPAVAVGVNLYGSHPVLYGITPGPAGGGRAWGWFLANSNAMELAAGSEEVEIRMTGGIIEMWIFAGPSPEEVSIQYQEVVGRPAMPPRWALGFHQSRYGYGSVDELEQVVASYAREKIPLEVVWSDIDYTDRCRMFTFDPQRYPEQRLRAFVDGLHAKGQRWVAIVDCGITALPGQGYAPYDRGVSYDIFIKDSTGRPLLGQVWSGPTHWPDFLHPEATAYWGGLLGEMYGKVPYDGIWLDMNEPSNFCTGECDMPTAPLSSSEDEEPTAGAVGQARAQQAAVRAAATAEVASATAAAVAATNLSHTPLGPGLGISCVLQCRQPSPEDPLSHPPYQVNNGNRRAPLFTNTLPLSAVGYGGVRQYDSHNLYALAEARVTHAALRLVAPRERPFILTRSTWSGSGRYAAHWSGDNGASWADLRRSVGALAGAALAGVAAAGADVCGFIGASSEQLCARWLSAGAFYTFVRDHSDNASPPQEAYRWPAAAQAARSALAARYSLLPYLYTAHYRAATRGGTVARPLAWLAPADPAAADEARSWLLGDCLMVAPVLDPDMDWVEAYFPGGGGTWCRLEDLGDCHTGPARHMLPAPLGAAPPLLLREGCVVPSHPAPGVTTAATAAAPLRLTALLAAAGAARQGDDLAAEGLLFADNGTAPDVGGEGSLRAALAAGASLATSEGWLELRVEQAPPPPPRQQQMSSTADLDVRQLVVDEVVVVGVPLPPGASNQSALVRFGMTVAVEGGAAAAVPQEALAWDANARRLSAGGLGLSAVRSFRLSWRAELTASGRGLGLQQRQGSVSGRVEEQR</sequence>
<feature type="region of interest" description="Disordered" evidence="10">
    <location>
        <begin position="268"/>
        <end position="308"/>
    </location>
</feature>
<organism evidence="13 14">
    <name type="scientific">Edaphochlamys debaryana</name>
    <dbReference type="NCBI Taxonomy" id="47281"/>
    <lineage>
        <taxon>Eukaryota</taxon>
        <taxon>Viridiplantae</taxon>
        <taxon>Chlorophyta</taxon>
        <taxon>core chlorophytes</taxon>
        <taxon>Chlorophyceae</taxon>
        <taxon>CS clade</taxon>
        <taxon>Chlamydomonadales</taxon>
        <taxon>Chlamydomonadales incertae sedis</taxon>
        <taxon>Edaphochlamys</taxon>
    </lineage>
</organism>
<feature type="region of interest" description="Disordered" evidence="10">
    <location>
        <begin position="621"/>
        <end position="640"/>
    </location>
</feature>
<dbReference type="InterPro" id="IPR017853">
    <property type="entry name" value="GH"/>
</dbReference>
<dbReference type="InterPro" id="IPR030458">
    <property type="entry name" value="Glyco_hydro_31_AS"/>
</dbReference>
<accession>A0A835Y8W2</accession>
<dbReference type="GO" id="GO:0005975">
    <property type="term" value="P:carbohydrate metabolic process"/>
    <property type="evidence" value="ECO:0007669"/>
    <property type="project" value="InterPro"/>
</dbReference>
<keyword evidence="7" id="KW-0326">Glycosidase</keyword>
<dbReference type="OrthoDB" id="526025at2759"/>
<evidence type="ECO:0000256" key="9">
    <source>
        <dbReference type="PROSITE-ProRule" id="PRU00779"/>
    </source>
</evidence>
<reference evidence="13" key="1">
    <citation type="journal article" date="2020" name="bioRxiv">
        <title>Comparative genomics of Chlamydomonas.</title>
        <authorList>
            <person name="Craig R.J."/>
            <person name="Hasan A.R."/>
            <person name="Ness R.W."/>
            <person name="Keightley P.D."/>
        </authorList>
    </citation>
    <scope>NUCLEOTIDE SEQUENCE</scope>
    <source>
        <strain evidence="13">CCAP 11/70</strain>
    </source>
</reference>
<dbReference type="GO" id="GO:0016020">
    <property type="term" value="C:membrane"/>
    <property type="evidence" value="ECO:0007669"/>
    <property type="project" value="UniProtKB-SubCell"/>
</dbReference>
<keyword evidence="3" id="KW-0378">Hydrolase</keyword>
<name>A0A835Y8W2_9CHLO</name>
<feature type="compositionally biased region" description="Gly residues" evidence="10">
    <location>
        <begin position="268"/>
        <end position="282"/>
    </location>
</feature>
<dbReference type="Proteomes" id="UP000612055">
    <property type="component" value="Unassembled WGS sequence"/>
</dbReference>
<dbReference type="Gene3D" id="4.10.110.10">
    <property type="entry name" value="Spasmolytic Protein, domain 1"/>
    <property type="match status" value="1"/>
</dbReference>
<evidence type="ECO:0000256" key="7">
    <source>
        <dbReference type="ARBA" id="ARBA00023295"/>
    </source>
</evidence>
<dbReference type="GO" id="GO:0004553">
    <property type="term" value="F:hydrolase activity, hydrolyzing O-glycosyl compounds"/>
    <property type="evidence" value="ECO:0007669"/>
    <property type="project" value="InterPro"/>
</dbReference>
<comment type="caution">
    <text evidence="9">Lacks conserved residue(s) required for the propagation of feature annotation.</text>
</comment>
<feature type="compositionally biased region" description="Low complexity" evidence="10">
    <location>
        <begin position="283"/>
        <end position="296"/>
    </location>
</feature>
<protein>
    <recommendedName>
        <fullName evidence="8">Maltase</fullName>
    </recommendedName>
</protein>
<dbReference type="SUPFAM" id="SSF51011">
    <property type="entry name" value="Glycosyl hydrolase domain"/>
    <property type="match status" value="1"/>
</dbReference>
<dbReference type="InterPro" id="IPR011013">
    <property type="entry name" value="Gal_mutarotase_sf_dom"/>
</dbReference>
<dbReference type="SMART" id="SM00018">
    <property type="entry name" value="PD"/>
    <property type="match status" value="1"/>
</dbReference>
<evidence type="ECO:0000256" key="11">
    <source>
        <dbReference type="SAM" id="SignalP"/>
    </source>
</evidence>
<dbReference type="Pfam" id="PF01055">
    <property type="entry name" value="Glyco_hydro_31_2nd"/>
    <property type="match status" value="1"/>
</dbReference>
<dbReference type="Pfam" id="PF13802">
    <property type="entry name" value="Gal_mutarotas_2"/>
    <property type="match status" value="1"/>
</dbReference>
<dbReference type="InterPro" id="IPR013780">
    <property type="entry name" value="Glyco_hydro_b"/>
</dbReference>
<dbReference type="AlphaFoldDB" id="A0A835Y8W2"/>
<evidence type="ECO:0000313" key="13">
    <source>
        <dbReference type="EMBL" id="KAG2498166.1"/>
    </source>
</evidence>
<feature type="disulfide bond" evidence="9">
    <location>
        <begin position="79"/>
        <end position="94"/>
    </location>
</feature>
<dbReference type="GO" id="GO:0030246">
    <property type="term" value="F:carbohydrate binding"/>
    <property type="evidence" value="ECO:0007669"/>
    <property type="project" value="InterPro"/>
</dbReference>
<dbReference type="Gene3D" id="2.60.40.1180">
    <property type="entry name" value="Golgi alpha-mannosidase II"/>
    <property type="match status" value="1"/>
</dbReference>
<dbReference type="PROSITE" id="PS00129">
    <property type="entry name" value="GLYCOSYL_HYDROL_F31_1"/>
    <property type="match status" value="1"/>
</dbReference>
<dbReference type="SUPFAM" id="SSF57492">
    <property type="entry name" value="Trefoil"/>
    <property type="match status" value="1"/>
</dbReference>
<keyword evidence="5 9" id="KW-1015">Disulfide bond</keyword>
<evidence type="ECO:0000256" key="1">
    <source>
        <dbReference type="ARBA" id="ARBA00004370"/>
    </source>
</evidence>
<dbReference type="PANTHER" id="PTHR22762:SF133">
    <property type="entry name" value="P-TYPE DOMAIN-CONTAINING PROTEIN"/>
    <property type="match status" value="1"/>
</dbReference>
<dbReference type="PANTHER" id="PTHR22762">
    <property type="entry name" value="ALPHA-GLUCOSIDASE"/>
    <property type="match status" value="1"/>
</dbReference>
<proteinExistence type="inferred from homology"/>
<keyword evidence="4" id="KW-0472">Membrane</keyword>
<evidence type="ECO:0000256" key="3">
    <source>
        <dbReference type="ARBA" id="ARBA00022801"/>
    </source>
</evidence>
<comment type="subcellular location">
    <subcellularLocation>
        <location evidence="1">Membrane</location>
    </subcellularLocation>
</comment>
<dbReference type="PROSITE" id="PS51448">
    <property type="entry name" value="P_TREFOIL_2"/>
    <property type="match status" value="1"/>
</dbReference>
<dbReference type="InterPro" id="IPR000519">
    <property type="entry name" value="P_trefoil_dom"/>
</dbReference>
<dbReference type="Gene3D" id="3.20.20.80">
    <property type="entry name" value="Glycosidases"/>
    <property type="match status" value="2"/>
</dbReference>
<dbReference type="CDD" id="cd14752">
    <property type="entry name" value="GH31_N"/>
    <property type="match status" value="1"/>
</dbReference>
<comment type="similarity">
    <text evidence="2">Belongs to the glycosyl hydrolase 31 family.</text>
</comment>
<evidence type="ECO:0000259" key="12">
    <source>
        <dbReference type="PROSITE" id="PS51448"/>
    </source>
</evidence>
<feature type="signal peptide" evidence="11">
    <location>
        <begin position="1"/>
        <end position="21"/>
    </location>
</feature>
<evidence type="ECO:0000256" key="5">
    <source>
        <dbReference type="ARBA" id="ARBA00023157"/>
    </source>
</evidence>
<dbReference type="InterPro" id="IPR048395">
    <property type="entry name" value="Glyco_hydro_31_C"/>
</dbReference>
<evidence type="ECO:0000256" key="4">
    <source>
        <dbReference type="ARBA" id="ARBA00023136"/>
    </source>
</evidence>
<feature type="compositionally biased region" description="Gly residues" evidence="10">
    <location>
        <begin position="119"/>
        <end position="128"/>
    </location>
</feature>
<comment type="caution">
    <text evidence="13">The sequence shown here is derived from an EMBL/GenBank/DDBJ whole genome shotgun (WGS) entry which is preliminary data.</text>
</comment>
<evidence type="ECO:0000256" key="10">
    <source>
        <dbReference type="SAM" id="MobiDB-lite"/>
    </source>
</evidence>
<dbReference type="InterPro" id="IPR025887">
    <property type="entry name" value="Glyco_hydro_31_N_dom"/>
</dbReference>
<dbReference type="Gene3D" id="2.60.40.1760">
    <property type="entry name" value="glycosyl hydrolase (family 31)"/>
    <property type="match status" value="1"/>
</dbReference>
<evidence type="ECO:0000256" key="2">
    <source>
        <dbReference type="ARBA" id="ARBA00007806"/>
    </source>
</evidence>
<feature type="compositionally biased region" description="Low complexity" evidence="10">
    <location>
        <begin position="109"/>
        <end position="118"/>
    </location>
</feature>
<evidence type="ECO:0000313" key="14">
    <source>
        <dbReference type="Proteomes" id="UP000612055"/>
    </source>
</evidence>
<feature type="domain" description="P-type" evidence="12">
    <location>
        <begin position="68"/>
        <end position="153"/>
    </location>
</feature>
<dbReference type="SUPFAM" id="SSF74650">
    <property type="entry name" value="Galactose mutarotase-like"/>
    <property type="match status" value="1"/>
</dbReference>
<dbReference type="CDD" id="cd00111">
    <property type="entry name" value="Trefoil"/>
    <property type="match status" value="1"/>
</dbReference>
<dbReference type="InterPro" id="IPR044913">
    <property type="entry name" value="P_trefoil_dom_sf"/>
</dbReference>
<keyword evidence="6" id="KW-0325">Glycoprotein</keyword>
<dbReference type="SUPFAM" id="SSF51445">
    <property type="entry name" value="(Trans)glycosidases"/>
    <property type="match status" value="1"/>
</dbReference>
<keyword evidence="14" id="KW-1185">Reference proteome</keyword>
<evidence type="ECO:0000256" key="8">
    <source>
        <dbReference type="ARBA" id="ARBA00041343"/>
    </source>
</evidence>
<dbReference type="InterPro" id="IPR000322">
    <property type="entry name" value="Glyco_hydro_31_TIM"/>
</dbReference>
<feature type="region of interest" description="Disordered" evidence="10">
    <location>
        <begin position="109"/>
        <end position="145"/>
    </location>
</feature>
<gene>
    <name evidence="13" type="ORF">HYH03_003923</name>
</gene>
<keyword evidence="11" id="KW-0732">Signal</keyword>